<keyword evidence="10" id="KW-0411">Iron-sulfur</keyword>
<evidence type="ECO:0000256" key="9">
    <source>
        <dbReference type="ARBA" id="ARBA00023004"/>
    </source>
</evidence>
<keyword evidence="5" id="KW-0004">4Fe-4S</keyword>
<evidence type="ECO:0000256" key="4">
    <source>
        <dbReference type="ARBA" id="ARBA00019403"/>
    </source>
</evidence>
<dbReference type="SUPFAM" id="SSF52141">
    <property type="entry name" value="Uracil-DNA glycosylase-like"/>
    <property type="match status" value="1"/>
</dbReference>
<dbReference type="CDD" id="cd10030">
    <property type="entry name" value="UDG-F4_TTUDGA_SPO1dp_like"/>
    <property type="match status" value="1"/>
</dbReference>
<gene>
    <name evidence="13" type="ordered locus">Tgr7_2152</name>
</gene>
<comment type="similarity">
    <text evidence="2">Belongs to the uracil-DNA glycosylase (UDG) superfamily. Type 4 (UDGa) family.</text>
</comment>
<evidence type="ECO:0000256" key="7">
    <source>
        <dbReference type="ARBA" id="ARBA00022763"/>
    </source>
</evidence>
<dbReference type="InterPro" id="IPR005273">
    <property type="entry name" value="Ura-DNA_glyco_family4"/>
</dbReference>
<dbReference type="RefSeq" id="WP_012638710.1">
    <property type="nucleotide sequence ID" value="NC_011901.1"/>
</dbReference>
<dbReference type="SMART" id="SM00987">
    <property type="entry name" value="UreE_C"/>
    <property type="match status" value="1"/>
</dbReference>
<evidence type="ECO:0000256" key="3">
    <source>
        <dbReference type="ARBA" id="ARBA00012030"/>
    </source>
</evidence>
<dbReference type="EMBL" id="CP001339">
    <property type="protein sequence ID" value="ACL73232.1"/>
    <property type="molecule type" value="Genomic_DNA"/>
</dbReference>
<keyword evidence="6" id="KW-0479">Metal-binding</keyword>
<dbReference type="HOGENOM" id="CLU_044815_1_0_6"/>
<accession>B8GUB2</accession>
<dbReference type="Gene3D" id="3.40.470.10">
    <property type="entry name" value="Uracil-DNA glycosylase-like domain"/>
    <property type="match status" value="1"/>
</dbReference>
<keyword evidence="8" id="KW-0378">Hydrolase</keyword>
<dbReference type="InterPro" id="IPR051536">
    <property type="entry name" value="UDG_Type-4/5"/>
</dbReference>
<keyword evidence="9" id="KW-0408">Iron</keyword>
<dbReference type="GO" id="GO:0006281">
    <property type="term" value="P:DNA repair"/>
    <property type="evidence" value="ECO:0007669"/>
    <property type="project" value="UniProtKB-KW"/>
</dbReference>
<evidence type="ECO:0000256" key="2">
    <source>
        <dbReference type="ARBA" id="ARBA00006521"/>
    </source>
</evidence>
<keyword evidence="11" id="KW-0234">DNA repair</keyword>
<evidence type="ECO:0000256" key="10">
    <source>
        <dbReference type="ARBA" id="ARBA00023014"/>
    </source>
</evidence>
<dbReference type="GO" id="GO:0051539">
    <property type="term" value="F:4 iron, 4 sulfur cluster binding"/>
    <property type="evidence" value="ECO:0007669"/>
    <property type="project" value="UniProtKB-KW"/>
</dbReference>
<reference evidence="13 14" key="1">
    <citation type="journal article" date="2011" name="Stand. Genomic Sci.">
        <title>Complete genome sequence of 'Thioalkalivibrio sulfidophilus' HL-EbGr7.</title>
        <authorList>
            <person name="Muyzer G."/>
            <person name="Sorokin D.Y."/>
            <person name="Mavromatis K."/>
            <person name="Lapidus A."/>
            <person name="Clum A."/>
            <person name="Ivanova N."/>
            <person name="Pati A."/>
            <person name="d'Haeseleer P."/>
            <person name="Woyke T."/>
            <person name="Kyrpides N.C."/>
        </authorList>
    </citation>
    <scope>NUCLEOTIDE SEQUENCE [LARGE SCALE GENOMIC DNA]</scope>
    <source>
        <strain evidence="13 14">HL-EbGR7</strain>
    </source>
</reference>
<evidence type="ECO:0000313" key="13">
    <source>
        <dbReference type="EMBL" id="ACL73232.1"/>
    </source>
</evidence>
<dbReference type="SMART" id="SM00986">
    <property type="entry name" value="UDG"/>
    <property type="match status" value="1"/>
</dbReference>
<proteinExistence type="inferred from homology"/>
<keyword evidence="7" id="KW-0227">DNA damage</keyword>
<sequence length="241" mass="26468">MGMSPEQRQRYLETMGIQRWVPRAVPDAPAASGAVPVAYEASQAPAPVVEVSAGDVSQLDWDELAARVAACSRCGELAATRTQTVFGVGDRQADWLFIGEAPGAEEDRQGEPFVGRAGQLLDSMLFALGLKRGRGVYIANILKCRPPGNRDPKPEEARACRAYLDRQIDLIQPRIIVALGRIAAQNLLGTDEPLGRLRGKPLNYRDIPLVITYHPAYLLRQPADKRKAWEDLCLARRVMGV</sequence>
<dbReference type="STRING" id="396588.Tgr7_2152"/>
<feature type="domain" description="Uracil-DNA glycosylase-like" evidence="12">
    <location>
        <begin position="86"/>
        <end position="233"/>
    </location>
</feature>
<dbReference type="GO" id="GO:0046872">
    <property type="term" value="F:metal ion binding"/>
    <property type="evidence" value="ECO:0007669"/>
    <property type="project" value="UniProtKB-KW"/>
</dbReference>
<dbReference type="eggNOG" id="COG1573">
    <property type="taxonomic scope" value="Bacteria"/>
</dbReference>
<keyword evidence="14" id="KW-1185">Reference proteome</keyword>
<dbReference type="Proteomes" id="UP000002383">
    <property type="component" value="Chromosome"/>
</dbReference>
<evidence type="ECO:0000256" key="11">
    <source>
        <dbReference type="ARBA" id="ARBA00023204"/>
    </source>
</evidence>
<dbReference type="Pfam" id="PF03167">
    <property type="entry name" value="UDG"/>
    <property type="match status" value="1"/>
</dbReference>
<dbReference type="InterPro" id="IPR005122">
    <property type="entry name" value="Uracil-DNA_glycosylase-like"/>
</dbReference>
<comment type="catalytic activity">
    <reaction evidence="1">
        <text>Hydrolyzes single-stranded DNA or mismatched double-stranded DNA and polynucleotides, releasing free uracil.</text>
        <dbReference type="EC" id="3.2.2.27"/>
    </reaction>
</comment>
<dbReference type="NCBIfam" id="TIGR00758">
    <property type="entry name" value="UDG_fam4"/>
    <property type="match status" value="1"/>
</dbReference>
<evidence type="ECO:0000256" key="6">
    <source>
        <dbReference type="ARBA" id="ARBA00022723"/>
    </source>
</evidence>
<organism evidence="13 14">
    <name type="scientific">Thioalkalivibrio sulfidiphilus (strain HL-EbGR7)</name>
    <dbReference type="NCBI Taxonomy" id="396588"/>
    <lineage>
        <taxon>Bacteria</taxon>
        <taxon>Pseudomonadati</taxon>
        <taxon>Pseudomonadota</taxon>
        <taxon>Gammaproteobacteria</taxon>
        <taxon>Chromatiales</taxon>
        <taxon>Ectothiorhodospiraceae</taxon>
        <taxon>Thioalkalivibrio</taxon>
    </lineage>
</organism>
<evidence type="ECO:0000256" key="5">
    <source>
        <dbReference type="ARBA" id="ARBA00022485"/>
    </source>
</evidence>
<protein>
    <recommendedName>
        <fullName evidence="4">Type-4 uracil-DNA glycosylase</fullName>
        <ecNumber evidence="3">3.2.2.27</ecNumber>
    </recommendedName>
</protein>
<dbReference type="InterPro" id="IPR036895">
    <property type="entry name" value="Uracil-DNA_glycosylase-like_sf"/>
</dbReference>
<dbReference type="PANTHER" id="PTHR33693">
    <property type="entry name" value="TYPE-5 URACIL-DNA GLYCOSYLASE"/>
    <property type="match status" value="1"/>
</dbReference>
<name>B8GUB2_THISH</name>
<evidence type="ECO:0000256" key="8">
    <source>
        <dbReference type="ARBA" id="ARBA00022801"/>
    </source>
</evidence>
<dbReference type="AlphaFoldDB" id="B8GUB2"/>
<evidence type="ECO:0000256" key="1">
    <source>
        <dbReference type="ARBA" id="ARBA00001400"/>
    </source>
</evidence>
<dbReference type="EC" id="3.2.2.27" evidence="3"/>
<dbReference type="KEGG" id="tgr:Tgr7_2152"/>
<evidence type="ECO:0000259" key="12">
    <source>
        <dbReference type="SMART" id="SM00986"/>
    </source>
</evidence>
<evidence type="ECO:0000313" key="14">
    <source>
        <dbReference type="Proteomes" id="UP000002383"/>
    </source>
</evidence>
<dbReference type="PANTHER" id="PTHR33693:SF1">
    <property type="entry name" value="TYPE-4 URACIL-DNA GLYCOSYLASE"/>
    <property type="match status" value="1"/>
</dbReference>
<dbReference type="OrthoDB" id="5290748at2"/>
<dbReference type="GO" id="GO:0004844">
    <property type="term" value="F:uracil DNA N-glycosylase activity"/>
    <property type="evidence" value="ECO:0007669"/>
    <property type="project" value="UniProtKB-EC"/>
</dbReference>